<sequence length="122" mass="13594">MSSDTSAQPSSTPNGFGEIRSFNYAGGGSYTGIFQLSLEELEKGYRCGKIIYENGPVFLGWSVFLGKYWEDKNTGKTKMVEGTLTRADGIEKYVGKFWENKADNGIFMYTDGRGIARILPYD</sequence>
<organism evidence="1">
    <name type="scientific">viral metagenome</name>
    <dbReference type="NCBI Taxonomy" id="1070528"/>
    <lineage>
        <taxon>unclassified sequences</taxon>
        <taxon>metagenomes</taxon>
        <taxon>organismal metagenomes</taxon>
    </lineage>
</organism>
<dbReference type="AlphaFoldDB" id="A0A6C0B3X7"/>
<protein>
    <submittedName>
        <fullName evidence="1">Uncharacterized protein</fullName>
    </submittedName>
</protein>
<reference evidence="1" key="1">
    <citation type="journal article" date="2020" name="Nature">
        <title>Giant virus diversity and host interactions through global metagenomics.</title>
        <authorList>
            <person name="Schulz F."/>
            <person name="Roux S."/>
            <person name="Paez-Espino D."/>
            <person name="Jungbluth S."/>
            <person name="Walsh D.A."/>
            <person name="Denef V.J."/>
            <person name="McMahon K.D."/>
            <person name="Konstantinidis K.T."/>
            <person name="Eloe-Fadrosh E.A."/>
            <person name="Kyrpides N.C."/>
            <person name="Woyke T."/>
        </authorList>
    </citation>
    <scope>NUCLEOTIDE SEQUENCE</scope>
    <source>
        <strain evidence="1">GVMAG-M-3300009187-29</strain>
    </source>
</reference>
<accession>A0A6C0B3X7</accession>
<evidence type="ECO:0000313" key="1">
    <source>
        <dbReference type="EMBL" id="QHS86229.1"/>
    </source>
</evidence>
<name>A0A6C0B3X7_9ZZZZ</name>
<proteinExistence type="predicted"/>
<dbReference type="EMBL" id="MN739052">
    <property type="protein sequence ID" value="QHS86229.1"/>
    <property type="molecule type" value="Genomic_DNA"/>
</dbReference>